<keyword evidence="3 10" id="KW-0808">Transferase</keyword>
<keyword evidence="2 10" id="KW-0444">Lipid biosynthesis</keyword>
<evidence type="ECO:0000256" key="8">
    <source>
        <dbReference type="ARBA" id="ARBA00023136"/>
    </source>
</evidence>
<keyword evidence="7 10" id="KW-0443">Lipid metabolism</keyword>
<dbReference type="PANTHER" id="PTHR11157:SF17">
    <property type="entry name" value="ELONGATION OF VERY LONG CHAIN FATTY ACIDS PROTEIN 6"/>
    <property type="match status" value="1"/>
</dbReference>
<keyword evidence="5 10" id="KW-0276">Fatty acid metabolism</keyword>
<dbReference type="PANTHER" id="PTHR11157">
    <property type="entry name" value="FATTY ACID ACYL TRANSFERASE-RELATED"/>
    <property type="match status" value="1"/>
</dbReference>
<dbReference type="GO" id="GO:0034626">
    <property type="term" value="P:fatty acid elongation, polyunsaturated fatty acid"/>
    <property type="evidence" value="ECO:0007669"/>
    <property type="project" value="TreeGrafter"/>
</dbReference>
<dbReference type="GO" id="GO:0042761">
    <property type="term" value="P:very long-chain fatty acid biosynthetic process"/>
    <property type="evidence" value="ECO:0007669"/>
    <property type="project" value="TreeGrafter"/>
</dbReference>
<evidence type="ECO:0000313" key="11">
    <source>
        <dbReference type="Proteomes" id="UP000515180"/>
    </source>
</evidence>
<evidence type="ECO:0000313" key="12">
    <source>
        <dbReference type="RefSeq" id="XP_033174836.1"/>
    </source>
</evidence>
<organism evidence="11 12">
    <name type="scientific">Bombus impatiens</name>
    <name type="common">Bumblebee</name>
    <dbReference type="NCBI Taxonomy" id="132113"/>
    <lineage>
        <taxon>Eukaryota</taxon>
        <taxon>Metazoa</taxon>
        <taxon>Ecdysozoa</taxon>
        <taxon>Arthropoda</taxon>
        <taxon>Hexapoda</taxon>
        <taxon>Insecta</taxon>
        <taxon>Pterygota</taxon>
        <taxon>Neoptera</taxon>
        <taxon>Endopterygota</taxon>
        <taxon>Hymenoptera</taxon>
        <taxon>Apocrita</taxon>
        <taxon>Aculeata</taxon>
        <taxon>Apoidea</taxon>
        <taxon>Anthophila</taxon>
        <taxon>Apidae</taxon>
        <taxon>Bombus</taxon>
        <taxon>Pyrobombus</taxon>
    </lineage>
</organism>
<sequence>MTKLIKTEQHQQYFSIDNVGERLRIFFNCFATSGCKKKYFRMNKEGSPQIIEPTYSHVFNFEKNYFYSDTQKWIQNNFQYCYYCCIIYVILIFGGKYYMSSRPKFDLKRPLALWSGFFAVFSIIGFCRTAPEMFSTLRHHGFYHSICIPSNLLQDHVSGFWTWVFVLSKIPEFGDTIFIVLRKQPLIFLHFYHHLTVVLFSWFTYAETTALSRWYTVMNYFVHSWMYSYYTLKAMQYKLPKGFAMMITTMQLVQMVIGCVATIVAYYYPEIRGLECYITRKNVIFGFAIYFSYLILFGKFFFKAYLSEKRKNKVGENVHVDGRKEYYKPKTS</sequence>
<evidence type="ECO:0000256" key="4">
    <source>
        <dbReference type="ARBA" id="ARBA00022692"/>
    </source>
</evidence>
<feature type="transmembrane region" description="Helical" evidence="10">
    <location>
        <begin position="242"/>
        <end position="268"/>
    </location>
</feature>
<reference evidence="12" key="1">
    <citation type="submission" date="2025-08" db="UniProtKB">
        <authorList>
            <consortium name="RefSeq"/>
        </authorList>
    </citation>
    <scope>IDENTIFICATION</scope>
</reference>
<keyword evidence="4 10" id="KW-0812">Transmembrane</keyword>
<evidence type="ECO:0000256" key="9">
    <source>
        <dbReference type="ARBA" id="ARBA00023160"/>
    </source>
</evidence>
<dbReference type="Pfam" id="PF01151">
    <property type="entry name" value="ELO"/>
    <property type="match status" value="1"/>
</dbReference>
<evidence type="ECO:0000256" key="2">
    <source>
        <dbReference type="ARBA" id="ARBA00022516"/>
    </source>
</evidence>
<proteinExistence type="inferred from homology"/>
<evidence type="ECO:0000256" key="1">
    <source>
        <dbReference type="ARBA" id="ARBA00004141"/>
    </source>
</evidence>
<keyword evidence="9 10" id="KW-0275">Fatty acid biosynthesis</keyword>
<protein>
    <recommendedName>
        <fullName evidence="10">Elongation of very long chain fatty acids protein</fullName>
        <ecNumber evidence="10">2.3.1.199</ecNumber>
    </recommendedName>
    <alternativeName>
        <fullName evidence="10">Very-long-chain 3-oxoacyl-CoA synthase</fullName>
    </alternativeName>
</protein>
<gene>
    <name evidence="12" type="primary">LOC100749115</name>
</gene>
<dbReference type="InterPro" id="IPR002076">
    <property type="entry name" value="ELO_fam"/>
</dbReference>
<evidence type="ECO:0000256" key="3">
    <source>
        <dbReference type="ARBA" id="ARBA00022679"/>
    </source>
</evidence>
<dbReference type="Proteomes" id="UP000515180">
    <property type="component" value="Unplaced"/>
</dbReference>
<dbReference type="GO" id="GO:0009922">
    <property type="term" value="F:fatty acid elongase activity"/>
    <property type="evidence" value="ECO:0007669"/>
    <property type="project" value="UniProtKB-EC"/>
</dbReference>
<dbReference type="PROSITE" id="PS51257">
    <property type="entry name" value="PROKAR_LIPOPROTEIN"/>
    <property type="match status" value="1"/>
</dbReference>
<keyword evidence="11" id="KW-1185">Reference proteome</keyword>
<dbReference type="GO" id="GO:0034625">
    <property type="term" value="P:fatty acid elongation, monounsaturated fatty acid"/>
    <property type="evidence" value="ECO:0007669"/>
    <property type="project" value="TreeGrafter"/>
</dbReference>
<comment type="subcellular location">
    <subcellularLocation>
        <location evidence="1">Membrane</location>
        <topology evidence="1">Multi-pass membrane protein</topology>
    </subcellularLocation>
</comment>
<comment type="similarity">
    <text evidence="10">Belongs to the ELO family.</text>
</comment>
<dbReference type="AlphaFoldDB" id="A0A6P8LLX3"/>
<comment type="catalytic activity">
    <reaction evidence="10">
        <text>a very-long-chain acyl-CoA + malonyl-CoA + H(+) = a very-long-chain 3-oxoacyl-CoA + CO2 + CoA</text>
        <dbReference type="Rhea" id="RHEA:32727"/>
        <dbReference type="ChEBI" id="CHEBI:15378"/>
        <dbReference type="ChEBI" id="CHEBI:16526"/>
        <dbReference type="ChEBI" id="CHEBI:57287"/>
        <dbReference type="ChEBI" id="CHEBI:57384"/>
        <dbReference type="ChEBI" id="CHEBI:90725"/>
        <dbReference type="ChEBI" id="CHEBI:90736"/>
        <dbReference type="EC" id="2.3.1.199"/>
    </reaction>
</comment>
<dbReference type="EC" id="2.3.1.199" evidence="10"/>
<feature type="transmembrane region" description="Helical" evidence="10">
    <location>
        <begin position="186"/>
        <end position="205"/>
    </location>
</feature>
<evidence type="ECO:0000256" key="10">
    <source>
        <dbReference type="RuleBase" id="RU361115"/>
    </source>
</evidence>
<dbReference type="GO" id="GO:0005789">
    <property type="term" value="C:endoplasmic reticulum membrane"/>
    <property type="evidence" value="ECO:0007669"/>
    <property type="project" value="TreeGrafter"/>
</dbReference>
<feature type="transmembrane region" description="Helical" evidence="10">
    <location>
        <begin position="111"/>
        <end position="130"/>
    </location>
</feature>
<name>A0A6P8LLX3_BOMIM</name>
<keyword evidence="8 10" id="KW-0472">Membrane</keyword>
<keyword evidence="6 10" id="KW-1133">Transmembrane helix</keyword>
<evidence type="ECO:0000256" key="5">
    <source>
        <dbReference type="ARBA" id="ARBA00022832"/>
    </source>
</evidence>
<dbReference type="GO" id="GO:0030148">
    <property type="term" value="P:sphingolipid biosynthetic process"/>
    <property type="evidence" value="ECO:0007669"/>
    <property type="project" value="TreeGrafter"/>
</dbReference>
<evidence type="ECO:0000256" key="7">
    <source>
        <dbReference type="ARBA" id="ARBA00023098"/>
    </source>
</evidence>
<dbReference type="OrthoDB" id="7584363at2759"/>
<feature type="transmembrane region" description="Helical" evidence="10">
    <location>
        <begin position="80"/>
        <end position="99"/>
    </location>
</feature>
<dbReference type="RefSeq" id="XP_033174836.1">
    <property type="nucleotide sequence ID" value="XM_033318945.1"/>
</dbReference>
<dbReference type="GO" id="GO:0019367">
    <property type="term" value="P:fatty acid elongation, saturated fatty acid"/>
    <property type="evidence" value="ECO:0007669"/>
    <property type="project" value="TreeGrafter"/>
</dbReference>
<feature type="transmembrane region" description="Helical" evidence="10">
    <location>
        <begin position="283"/>
        <end position="302"/>
    </location>
</feature>
<accession>A0A6P8LLX3</accession>
<evidence type="ECO:0000256" key="6">
    <source>
        <dbReference type="ARBA" id="ARBA00022989"/>
    </source>
</evidence>
<feature type="transmembrane region" description="Helical" evidence="10">
    <location>
        <begin position="211"/>
        <end position="230"/>
    </location>
</feature>
<dbReference type="GeneID" id="100749115"/>